<name>A0A1G2UYP7_9BACT</name>
<accession>A0A1G2UYP7</accession>
<dbReference type="Proteomes" id="UP000177697">
    <property type="component" value="Unassembled WGS sequence"/>
</dbReference>
<comment type="caution">
    <text evidence="1">The sequence shown here is derived from an EMBL/GenBank/DDBJ whole genome shotgun (WGS) entry which is preliminary data.</text>
</comment>
<proteinExistence type="predicted"/>
<dbReference type="EMBL" id="MHWW01000020">
    <property type="protein sequence ID" value="OHB14499.1"/>
    <property type="molecule type" value="Genomic_DNA"/>
</dbReference>
<dbReference type="AlphaFoldDB" id="A0A1G2UYP7"/>
<reference evidence="1 2" key="1">
    <citation type="journal article" date="2016" name="Nat. Commun.">
        <title>Thousands of microbial genomes shed light on interconnected biogeochemical processes in an aquifer system.</title>
        <authorList>
            <person name="Anantharaman K."/>
            <person name="Brown C.T."/>
            <person name="Hug L.A."/>
            <person name="Sharon I."/>
            <person name="Castelle C.J."/>
            <person name="Probst A.J."/>
            <person name="Thomas B.C."/>
            <person name="Singh A."/>
            <person name="Wilkins M.J."/>
            <person name="Karaoz U."/>
            <person name="Brodie E.L."/>
            <person name="Williams K.H."/>
            <person name="Hubbard S.S."/>
            <person name="Banfield J.F."/>
        </authorList>
    </citation>
    <scope>NUCLEOTIDE SEQUENCE [LARGE SCALE GENOMIC DNA]</scope>
</reference>
<evidence type="ECO:0000313" key="1">
    <source>
        <dbReference type="EMBL" id="OHB14499.1"/>
    </source>
</evidence>
<sequence>MFPTKKAFQALVPQMDRDKTPDSDVRFDHAPYFKFNDGKVKFDTKFVDNANENYGSTSASLPKSLRISKGAITAPFVIS</sequence>
<gene>
    <name evidence="1" type="ORF">A2431_00025</name>
</gene>
<organism evidence="1 2">
    <name type="scientific">Candidatus Zambryskibacteria bacterium RIFOXYC1_FULL_39_10</name>
    <dbReference type="NCBI Taxonomy" id="1802779"/>
    <lineage>
        <taxon>Bacteria</taxon>
        <taxon>Candidatus Zambryskiibacteriota</taxon>
    </lineage>
</organism>
<protein>
    <submittedName>
        <fullName evidence="1">Uncharacterized protein</fullName>
    </submittedName>
</protein>
<evidence type="ECO:0000313" key="2">
    <source>
        <dbReference type="Proteomes" id="UP000177697"/>
    </source>
</evidence>